<keyword evidence="2" id="KW-1185">Reference proteome</keyword>
<feature type="non-terminal residue" evidence="1">
    <location>
        <position position="1"/>
    </location>
</feature>
<gene>
    <name evidence="1" type="ORF">KIPB_009630</name>
</gene>
<accession>A0A9K3D4K6</accession>
<proteinExistence type="predicted"/>
<organism evidence="1 2">
    <name type="scientific">Kipferlia bialata</name>
    <dbReference type="NCBI Taxonomy" id="797122"/>
    <lineage>
        <taxon>Eukaryota</taxon>
        <taxon>Metamonada</taxon>
        <taxon>Carpediemonas-like organisms</taxon>
        <taxon>Kipferlia</taxon>
    </lineage>
</organism>
<name>A0A9K3D4K6_9EUKA</name>
<evidence type="ECO:0000313" key="1">
    <source>
        <dbReference type="EMBL" id="GIQ87565.1"/>
    </source>
</evidence>
<reference evidence="1 2" key="1">
    <citation type="journal article" date="2018" name="PLoS ONE">
        <title>The draft genome of Kipferlia bialata reveals reductive genome evolution in fornicate parasites.</title>
        <authorList>
            <person name="Tanifuji G."/>
            <person name="Takabayashi S."/>
            <person name="Kume K."/>
            <person name="Takagi M."/>
            <person name="Nakayama T."/>
            <person name="Kamikawa R."/>
            <person name="Inagaki Y."/>
            <person name="Hashimoto T."/>
        </authorList>
    </citation>
    <scope>NUCLEOTIDE SEQUENCE [LARGE SCALE GENOMIC DNA]</scope>
    <source>
        <strain evidence="1">NY0173</strain>
    </source>
</reference>
<comment type="caution">
    <text evidence="1">The sequence shown here is derived from an EMBL/GenBank/DDBJ whole genome shotgun (WGS) entry which is preliminary data.</text>
</comment>
<dbReference type="Proteomes" id="UP000265618">
    <property type="component" value="Unassembled WGS sequence"/>
</dbReference>
<protein>
    <submittedName>
        <fullName evidence="1">Uncharacterized protein</fullName>
    </submittedName>
</protein>
<feature type="non-terminal residue" evidence="1">
    <location>
        <position position="1315"/>
    </location>
</feature>
<evidence type="ECO:0000313" key="2">
    <source>
        <dbReference type="Proteomes" id="UP000265618"/>
    </source>
</evidence>
<sequence length="1315" mass="126936">LVQVDSTLEVEGTITSMGTSGAALTISGGSGTGAVAGGDLNLMGGDSGTGTDGSVVLGGSTTTAVDIQSPITLTGTTTITGDSGLTIDAAGALTLGDADATSVAIGADDIEVTVSTSKFVVADVATVESSGLTLAGGLTFDGDADRAITMAQVSTTTTAGNNLTISAGAANTSGAGGNVSINGGAQAGSADHGRVVLGAANTEAVNVGVLGTAATLASFTADAKAVTFTGDATGAFSASTFATAVLDASTSVTIGTSSPTTTVTGDTASVVLASDTVTASTSDSSLTLATAMLTTNVGGTVSEISAALIDHKVATQVTTLAASGAVTLADTLSVDGKVTIASAVEFTAEATIAGEDDSAAGITIAGGSNSSGTAGSVTIRGGYNASAANYGSVNIGVTNTKTITIGQASDCNVAIDAPLVVADLQVATGLALSSDTATFPATGGTLTVVDAIAGNGGSITIEGGETSDDDGGDVIIRGGLTTGGGSDGTIILGETNTSKVVVHTVLEMGGTTPSMYPTESAVGGVDMIVRAGSGALGHGSGDGDLLLDGGTVNGGKVIVGSTSDGTLEISEGINGTAATLNLTSASGPSVISVSSDSTDVNLEISAKNEGSGSVTIHGNDASDGVVNIGTVTTKTVNVGSAATGVALTGSSVTLTNDASTVSVTSTNVEINTDIELTTTAGDTSMAFGVGSAPTTSTDGVDLRITAGPGGTVSATRSGHLYLDSGVKNAAVSAGDIYIGTLGSTSDIAIGSSSLVTFAVEASTSADVVANEIELATASTSPDTFVRLNNDAITLEAAGAIDIYSTGSNVKLGTSDTVNTFLVGKTVSITGASADDSIALGTDFAYQKVGGNKLVDLAPTTVQIGLDTDTVGDKTALTLEGTITAKFDDNNLVSVATGAVGITTVDATITSSGTTTIESATTVIKDTGSSQIGISGGIIALSSDTGVTVDVTTGDYIKIGTTAVEQLVTVGNAHADTTVTLTAGASGVAMDNDGTTITGTKTTVGSFSIAGNAMTGVTSATTTTSALYIAAGASSSNAVAGGHLYLNGGLKDVGGAHGNVIIGGVSTALIDLQTDVSIDGDISFPKDASAVISTSGDATGGDDLTLEAGSSLADGIISGHIILKPGYRATSSVENGQVQVHSDIEFDSSLDRTISVGSVGSGNGKSLTIAAGLSSVGAGGDVNILGGDGNVDTVGATNNGAVNVGTSDTSAVNISVAGTDVNVYGDIVFHDDLEFNGSKTIKASTGESLTVQGGDSAGDLILNGGIGNGLVNIGSATTSSILLGSSVTTTSGTAFTIDNDNIFTVNGNDLKLVGDN</sequence>
<dbReference type="EMBL" id="BDIP01003329">
    <property type="protein sequence ID" value="GIQ87565.1"/>
    <property type="molecule type" value="Genomic_DNA"/>
</dbReference>